<feature type="region of interest" description="Disordered" evidence="1">
    <location>
        <begin position="1"/>
        <end position="25"/>
    </location>
</feature>
<feature type="region of interest" description="Disordered" evidence="1">
    <location>
        <begin position="143"/>
        <end position="174"/>
    </location>
</feature>
<dbReference type="EMBL" id="LGRX02016885">
    <property type="protein sequence ID" value="KAK3261456.1"/>
    <property type="molecule type" value="Genomic_DNA"/>
</dbReference>
<evidence type="ECO:0000313" key="2">
    <source>
        <dbReference type="EMBL" id="KAK3261456.1"/>
    </source>
</evidence>
<protein>
    <recommendedName>
        <fullName evidence="4">BED-type domain-containing protein</fullName>
    </recommendedName>
</protein>
<keyword evidence="3" id="KW-1185">Reference proteome</keyword>
<evidence type="ECO:0000313" key="3">
    <source>
        <dbReference type="Proteomes" id="UP001190700"/>
    </source>
</evidence>
<dbReference type="Proteomes" id="UP001190700">
    <property type="component" value="Unassembled WGS sequence"/>
</dbReference>
<proteinExistence type="predicted"/>
<comment type="caution">
    <text evidence="2">The sequence shown here is derived from an EMBL/GenBank/DDBJ whole genome shotgun (WGS) entry which is preliminary data.</text>
</comment>
<gene>
    <name evidence="2" type="ORF">CYMTET_29640</name>
</gene>
<feature type="compositionally biased region" description="Polar residues" evidence="1">
    <location>
        <begin position="1"/>
        <end position="14"/>
    </location>
</feature>
<accession>A0AAE0FM22</accession>
<evidence type="ECO:0000256" key="1">
    <source>
        <dbReference type="SAM" id="MobiDB-lite"/>
    </source>
</evidence>
<organism evidence="2 3">
    <name type="scientific">Cymbomonas tetramitiformis</name>
    <dbReference type="NCBI Taxonomy" id="36881"/>
    <lineage>
        <taxon>Eukaryota</taxon>
        <taxon>Viridiplantae</taxon>
        <taxon>Chlorophyta</taxon>
        <taxon>Pyramimonadophyceae</taxon>
        <taxon>Pyramimonadales</taxon>
        <taxon>Pyramimonadaceae</taxon>
        <taxon>Cymbomonas</taxon>
    </lineage>
</organism>
<sequence>MSSNPAVSDATASVTEEGEDHDQEACQDVDVVGRSITLPTDFLWTLVRVAKKGKDEFSNEVLYPAGHKGNPGLASICLFCSKRFNGTCERICSHVAQVKGSGISKCGGASKTGEDTTETATFAERKRLFIAARERCASFLREKRNEKESKRERELLHHATSGSDAIPSRPHRGRQTSITAGIANTKQKTAEDALGLAIYLTDIPFHALDNDAWKEAFNTIALCGTSFTTPSFRALGGETWAMTC</sequence>
<feature type="compositionally biased region" description="Acidic residues" evidence="1">
    <location>
        <begin position="16"/>
        <end position="25"/>
    </location>
</feature>
<dbReference type="AlphaFoldDB" id="A0AAE0FM22"/>
<reference evidence="2 3" key="1">
    <citation type="journal article" date="2015" name="Genome Biol. Evol.">
        <title>Comparative Genomics of a Bacterivorous Green Alga Reveals Evolutionary Causalities and Consequences of Phago-Mixotrophic Mode of Nutrition.</title>
        <authorList>
            <person name="Burns J.A."/>
            <person name="Paasch A."/>
            <person name="Narechania A."/>
            <person name="Kim E."/>
        </authorList>
    </citation>
    <scope>NUCLEOTIDE SEQUENCE [LARGE SCALE GENOMIC DNA]</scope>
    <source>
        <strain evidence="2 3">PLY_AMNH</strain>
    </source>
</reference>
<evidence type="ECO:0008006" key="4">
    <source>
        <dbReference type="Google" id="ProtNLM"/>
    </source>
</evidence>
<feature type="compositionally biased region" description="Basic and acidic residues" evidence="1">
    <location>
        <begin position="143"/>
        <end position="157"/>
    </location>
</feature>
<name>A0AAE0FM22_9CHLO</name>